<protein>
    <submittedName>
        <fullName evidence="2">Penicillin-binding protein 1C</fullName>
    </submittedName>
</protein>
<dbReference type="Proteomes" id="UP000218288">
    <property type="component" value="Chromosome"/>
</dbReference>
<sequence>MKLESPEKRGVTIPEAGRNRASRSARAPAASLSSAMTILSGAVSLAIRIKPPGGSLRKPPGAQPSMGLVGSGCGGRTARLRRQDYAGPARGADTFAFDGVGPPDS</sequence>
<evidence type="ECO:0000256" key="1">
    <source>
        <dbReference type="SAM" id="MobiDB-lite"/>
    </source>
</evidence>
<feature type="compositionally biased region" description="Basic and acidic residues" evidence="1">
    <location>
        <begin position="1"/>
        <end position="10"/>
    </location>
</feature>
<proteinExistence type="predicted"/>
<gene>
    <name evidence="2" type="ORF">MPPM_4275</name>
</gene>
<organism evidence="2 3">
    <name type="scientific">Methylorubrum populi</name>
    <dbReference type="NCBI Taxonomy" id="223967"/>
    <lineage>
        <taxon>Bacteria</taxon>
        <taxon>Pseudomonadati</taxon>
        <taxon>Pseudomonadota</taxon>
        <taxon>Alphaproteobacteria</taxon>
        <taxon>Hyphomicrobiales</taxon>
        <taxon>Methylobacteriaceae</taxon>
        <taxon>Methylorubrum</taxon>
    </lineage>
</organism>
<evidence type="ECO:0000313" key="2">
    <source>
        <dbReference type="EMBL" id="BAU92880.1"/>
    </source>
</evidence>
<feature type="region of interest" description="Disordered" evidence="1">
    <location>
        <begin position="1"/>
        <end position="30"/>
    </location>
</feature>
<evidence type="ECO:0000313" key="3">
    <source>
        <dbReference type="Proteomes" id="UP000218288"/>
    </source>
</evidence>
<reference evidence="2 3" key="1">
    <citation type="journal article" date="2016" name="Genome Announc.">
        <title>Complete Genome Sequence of Methylobacterium populi P-1M, Isolated from Pink-Pigmented Household Biofilm.</title>
        <authorList>
            <person name="Morohoshi T."/>
            <person name="Ikeda T."/>
        </authorList>
    </citation>
    <scope>NUCLEOTIDE SEQUENCE [LARGE SCALE GENOMIC DNA]</scope>
    <source>
        <strain evidence="2 3">P-1M</strain>
    </source>
</reference>
<name>A0A160PLQ3_9HYPH</name>
<dbReference type="EMBL" id="AP014809">
    <property type="protein sequence ID" value="BAU92880.1"/>
    <property type="molecule type" value="Genomic_DNA"/>
</dbReference>
<accession>A0A160PLQ3</accession>
<dbReference type="AlphaFoldDB" id="A0A160PLQ3"/>